<dbReference type="InterPro" id="IPR025237">
    <property type="entry name" value="DUF4183"/>
</dbReference>
<evidence type="ECO:0000313" key="3">
    <source>
        <dbReference type="Proteomes" id="UP000093309"/>
    </source>
</evidence>
<gene>
    <name evidence="2" type="ORF">A8709_28675</name>
</gene>
<dbReference type="EMBL" id="LYPC01000027">
    <property type="protein sequence ID" value="OCT11844.1"/>
    <property type="molecule type" value="Genomic_DNA"/>
</dbReference>
<protein>
    <recommendedName>
        <fullName evidence="1">DUF4183 domain-containing protein</fullName>
    </recommendedName>
</protein>
<keyword evidence="3" id="KW-1185">Reference proteome</keyword>
<evidence type="ECO:0000313" key="2">
    <source>
        <dbReference type="EMBL" id="OCT11844.1"/>
    </source>
</evidence>
<proteinExistence type="predicted"/>
<dbReference type="OrthoDB" id="2623159at2"/>
<feature type="domain" description="DUF4183" evidence="1">
    <location>
        <begin position="51"/>
        <end position="114"/>
    </location>
</feature>
<dbReference type="AlphaFoldDB" id="A0A1C0ZUR7"/>
<comment type="caution">
    <text evidence="2">The sequence shown here is derived from an EMBL/GenBank/DDBJ whole genome shotgun (WGS) entry which is preliminary data.</text>
</comment>
<name>A0A1C0ZUR7_9BACL</name>
<sequence>MSEHLITSYATATSQVSGTITTTTTTTLTPAVKRFSATVVIGNILSGVTTIPSTSFKDDSGTTLAANSLTVPGSNGYYNVFVNGVLQLGGILTLTTASLVISNSLTIGVTVLLETLSFTASSTSTSTTNNLVVTTTIHTN</sequence>
<dbReference type="Proteomes" id="UP000093309">
    <property type="component" value="Unassembled WGS sequence"/>
</dbReference>
<organism evidence="2 3">
    <name type="scientific">Paenibacillus pectinilyticus</name>
    <dbReference type="NCBI Taxonomy" id="512399"/>
    <lineage>
        <taxon>Bacteria</taxon>
        <taxon>Bacillati</taxon>
        <taxon>Bacillota</taxon>
        <taxon>Bacilli</taxon>
        <taxon>Bacillales</taxon>
        <taxon>Paenibacillaceae</taxon>
        <taxon>Paenibacillus</taxon>
    </lineage>
</organism>
<accession>A0A1C0ZUR7</accession>
<evidence type="ECO:0000259" key="1">
    <source>
        <dbReference type="Pfam" id="PF13799"/>
    </source>
</evidence>
<dbReference type="RefSeq" id="WP_065855583.1">
    <property type="nucleotide sequence ID" value="NZ_LYPC01000027.1"/>
</dbReference>
<dbReference type="Pfam" id="PF13799">
    <property type="entry name" value="DUF4183"/>
    <property type="match status" value="1"/>
</dbReference>
<reference evidence="3" key="1">
    <citation type="submission" date="2016-05" db="EMBL/GenBank/DDBJ databases">
        <title>Paenibacillus oryzae. sp. nov., isolated from the rice root.</title>
        <authorList>
            <person name="Zhang J."/>
            <person name="Zhang X."/>
        </authorList>
    </citation>
    <scope>NUCLEOTIDE SEQUENCE [LARGE SCALE GENOMIC DNA]</scope>
    <source>
        <strain evidence="3">KCTC13222</strain>
    </source>
</reference>